<accession>T1K0K1</accession>
<evidence type="ECO:0000313" key="1">
    <source>
        <dbReference type="EnsemblMetazoa" id="tetur03g08080.1"/>
    </source>
</evidence>
<organism evidence="1 2">
    <name type="scientific">Tetranychus urticae</name>
    <name type="common">Two-spotted spider mite</name>
    <dbReference type="NCBI Taxonomy" id="32264"/>
    <lineage>
        <taxon>Eukaryota</taxon>
        <taxon>Metazoa</taxon>
        <taxon>Ecdysozoa</taxon>
        <taxon>Arthropoda</taxon>
        <taxon>Chelicerata</taxon>
        <taxon>Arachnida</taxon>
        <taxon>Acari</taxon>
        <taxon>Acariformes</taxon>
        <taxon>Trombidiformes</taxon>
        <taxon>Prostigmata</taxon>
        <taxon>Eleutherengona</taxon>
        <taxon>Raphignathae</taxon>
        <taxon>Tetranychoidea</taxon>
        <taxon>Tetranychidae</taxon>
        <taxon>Tetranychus</taxon>
    </lineage>
</organism>
<sequence length="62" mass="7192">MSSFEVIFRGLYCAACFMVGSSIVHEYYRPFDGLKEEIQRRIEDAEAKRLSHENQSDSTQKS</sequence>
<dbReference type="Proteomes" id="UP000015104">
    <property type="component" value="Unassembled WGS sequence"/>
</dbReference>
<evidence type="ECO:0000313" key="2">
    <source>
        <dbReference type="Proteomes" id="UP000015104"/>
    </source>
</evidence>
<dbReference type="EMBL" id="CAEY01001142">
    <property type="status" value="NOT_ANNOTATED_CDS"/>
    <property type="molecule type" value="Genomic_DNA"/>
</dbReference>
<keyword evidence="2" id="KW-1185">Reference proteome</keyword>
<protein>
    <submittedName>
        <fullName evidence="1">Uncharacterized protein</fullName>
    </submittedName>
</protein>
<reference evidence="1" key="2">
    <citation type="submission" date="2015-06" db="UniProtKB">
        <authorList>
            <consortium name="EnsemblMetazoa"/>
        </authorList>
    </citation>
    <scope>IDENTIFICATION</scope>
</reference>
<dbReference type="EnsemblMetazoa" id="tetur03g08080.1">
    <property type="protein sequence ID" value="tetur03g08080.1"/>
    <property type="gene ID" value="tetur03g08080"/>
</dbReference>
<dbReference type="AlphaFoldDB" id="T1K0K1"/>
<proteinExistence type="predicted"/>
<reference evidence="2" key="1">
    <citation type="submission" date="2011-08" db="EMBL/GenBank/DDBJ databases">
        <authorList>
            <person name="Rombauts S."/>
        </authorList>
    </citation>
    <scope>NUCLEOTIDE SEQUENCE</scope>
    <source>
        <strain evidence="2">London</strain>
    </source>
</reference>
<name>T1K0K1_TETUR</name>
<dbReference type="HOGENOM" id="CLU_2906951_0_0_1"/>